<dbReference type="GO" id="GO:0016984">
    <property type="term" value="F:ribulose-bisphosphate carboxylase activity"/>
    <property type="evidence" value="ECO:0007669"/>
    <property type="project" value="InterPro"/>
</dbReference>
<dbReference type="EMBL" id="FNZK01000013">
    <property type="protein sequence ID" value="SEJ67948.1"/>
    <property type="molecule type" value="Genomic_DNA"/>
</dbReference>
<protein>
    <submittedName>
        <fullName evidence="4">2,3-diketo-5-methylthiopentyl-1-phosphate enolase</fullName>
    </submittedName>
</protein>
<dbReference type="Proteomes" id="UP000199662">
    <property type="component" value="Unassembled WGS sequence"/>
</dbReference>
<dbReference type="SFLD" id="SFLDS00014">
    <property type="entry name" value="RuBisCO"/>
    <property type="match status" value="1"/>
</dbReference>
<dbReference type="GO" id="GO:0000287">
    <property type="term" value="F:magnesium ion binding"/>
    <property type="evidence" value="ECO:0007669"/>
    <property type="project" value="InterPro"/>
</dbReference>
<feature type="domain" description="Ribulose bisphosphate carboxylase large subunit C-terminal" evidence="2">
    <location>
        <begin position="151"/>
        <end position="431"/>
    </location>
</feature>
<dbReference type="InterPro" id="IPR017443">
    <property type="entry name" value="RuBisCO_lsu_fd_N"/>
</dbReference>
<dbReference type="InterPro" id="IPR000685">
    <property type="entry name" value="RuBisCO_lsu_C"/>
</dbReference>
<gene>
    <name evidence="4" type="ORF">SAMN05660742_113111</name>
</gene>
<dbReference type="AlphaFoldDB" id="A0A1H7ARK2"/>
<evidence type="ECO:0000259" key="2">
    <source>
        <dbReference type="Pfam" id="PF00016"/>
    </source>
</evidence>
<dbReference type="Pfam" id="PF00016">
    <property type="entry name" value="RuBisCO_large"/>
    <property type="match status" value="1"/>
</dbReference>
<comment type="similarity">
    <text evidence="1">Belongs to the RuBisCO large chain family.</text>
</comment>
<dbReference type="Gene3D" id="3.20.20.110">
    <property type="entry name" value="Ribulose bisphosphate carboxylase, large subunit, C-terminal domain"/>
    <property type="match status" value="1"/>
</dbReference>
<dbReference type="InterPro" id="IPR036422">
    <property type="entry name" value="RuBisCO_lsu_N_sf"/>
</dbReference>
<dbReference type="SUPFAM" id="SSF54966">
    <property type="entry name" value="RuBisCO, large subunit, small (N-terminal) domain"/>
    <property type="match status" value="1"/>
</dbReference>
<dbReference type="InterPro" id="IPR036376">
    <property type="entry name" value="RuBisCO_lsu_C_sf"/>
</dbReference>
<dbReference type="STRING" id="84035.SAMN05660742_113111"/>
<name>A0A1H7ARK2_9FIRM</name>
<keyword evidence="5" id="KW-1185">Reference proteome</keyword>
<reference evidence="4 5" key="1">
    <citation type="submission" date="2016-10" db="EMBL/GenBank/DDBJ databases">
        <authorList>
            <person name="de Groot N.N."/>
        </authorList>
    </citation>
    <scope>NUCLEOTIDE SEQUENCE [LARGE SCALE GENOMIC DNA]</scope>
    <source>
        <strain evidence="4 5">DSM 2179</strain>
    </source>
</reference>
<evidence type="ECO:0000313" key="5">
    <source>
        <dbReference type="Proteomes" id="UP000199662"/>
    </source>
</evidence>
<dbReference type="SUPFAM" id="SSF51649">
    <property type="entry name" value="RuBisCo, C-terminal domain"/>
    <property type="match status" value="1"/>
</dbReference>
<dbReference type="PANTHER" id="PTHR42704:SF17">
    <property type="entry name" value="RIBULOSE BISPHOSPHATE CARBOXYLASE LARGE CHAIN"/>
    <property type="match status" value="1"/>
</dbReference>
<dbReference type="PANTHER" id="PTHR42704">
    <property type="entry name" value="RIBULOSE BISPHOSPHATE CARBOXYLASE"/>
    <property type="match status" value="1"/>
</dbReference>
<dbReference type="InterPro" id="IPR033966">
    <property type="entry name" value="RuBisCO"/>
</dbReference>
<feature type="domain" description="Ribulose bisphosphate carboxylase large subunit ferrodoxin-like N-terminal" evidence="3">
    <location>
        <begin position="22"/>
        <end position="141"/>
    </location>
</feature>
<evidence type="ECO:0000313" key="4">
    <source>
        <dbReference type="EMBL" id="SEJ67948.1"/>
    </source>
</evidence>
<dbReference type="Pfam" id="PF02788">
    <property type="entry name" value="RuBisCO_large_N"/>
    <property type="match status" value="1"/>
</dbReference>
<dbReference type="RefSeq" id="WP_091832658.1">
    <property type="nucleotide sequence ID" value="NZ_FNZK01000013.1"/>
</dbReference>
<dbReference type="SFLD" id="SFLDG00301">
    <property type="entry name" value="RuBisCO-like_proteins"/>
    <property type="match status" value="1"/>
</dbReference>
<accession>A0A1H7ARK2</accession>
<organism evidence="4 5">
    <name type="scientific">Propionispira arboris</name>
    <dbReference type="NCBI Taxonomy" id="84035"/>
    <lineage>
        <taxon>Bacteria</taxon>
        <taxon>Bacillati</taxon>
        <taxon>Bacillota</taxon>
        <taxon>Negativicutes</taxon>
        <taxon>Selenomonadales</taxon>
        <taxon>Selenomonadaceae</taxon>
        <taxon>Propionispira</taxon>
    </lineage>
</organism>
<dbReference type="CDD" id="cd08205">
    <property type="entry name" value="RuBisCO_IV_RLP"/>
    <property type="match status" value="1"/>
</dbReference>
<dbReference type="Gene3D" id="3.30.70.150">
    <property type="entry name" value="RuBisCO large subunit, N-terminal domain"/>
    <property type="match status" value="1"/>
</dbReference>
<evidence type="ECO:0000259" key="3">
    <source>
        <dbReference type="Pfam" id="PF02788"/>
    </source>
</evidence>
<proteinExistence type="inferred from homology"/>
<evidence type="ECO:0000256" key="1">
    <source>
        <dbReference type="RuleBase" id="RU003834"/>
    </source>
</evidence>
<sequence length="445" mass="48716">MMNRLYSPLLNPMTEGINLDDYCVATYLIGAEKDEDPIIKAASIGIEQTTGSWTDVEAETDEVRAKYAAKTLSVFEVPDYENFTYMKKDLADRDMRFYVIKIGFPQVNIEDNMPLLFATITGNITSMPYLRLLDIDFPAKFVAKFKGPKFGIAGIRKILGVKDRPLLNNMIKPCTGYTPEVGAKLFYDAAIGGVDIIKDDELISGDRAFNKLEDRVKLNMAAAAKADKIKGETTMYTVNITDEVHKLKDNALRAIKAGANAIMVDAFGIGLSALRSLAEDPDVNVPILAHTCYGGALKTSPYQGVSSNVLFKLLRMCGADIILIECPYGKFDNIQSKYIRSIQICQGKFYNLKTSLPFIGGGVIPGLIPTIMQDTGYDVLLGAGASVHGFPTGPVDGAKALRQAIDACMDGVSLREAAKDHKELEVAVNKWGIYGEENLKNLYAI</sequence>
<dbReference type="GO" id="GO:0015977">
    <property type="term" value="P:carbon fixation"/>
    <property type="evidence" value="ECO:0007669"/>
    <property type="project" value="InterPro"/>
</dbReference>